<comment type="catalytic activity">
    <reaction evidence="8">
        <text>D-xylose(out) = D-xylose(in)</text>
        <dbReference type="Rhea" id="RHEA:78427"/>
        <dbReference type="ChEBI" id="CHEBI:53455"/>
    </reaction>
    <physiologicalReaction direction="left-to-right" evidence="8">
        <dbReference type="Rhea" id="RHEA:78428"/>
    </physiologicalReaction>
</comment>
<dbReference type="EMBL" id="CAXAMM010031424">
    <property type="protein sequence ID" value="CAK9068077.1"/>
    <property type="molecule type" value="Genomic_DNA"/>
</dbReference>
<comment type="subunit">
    <text evidence="2">Homodimer.</text>
</comment>
<evidence type="ECO:0000313" key="19">
    <source>
        <dbReference type="Proteomes" id="UP001642464"/>
    </source>
</evidence>
<feature type="compositionally biased region" description="Basic residues" evidence="14">
    <location>
        <begin position="952"/>
        <end position="963"/>
    </location>
</feature>
<comment type="caution">
    <text evidence="18">The sequence shown here is derived from an EMBL/GenBank/DDBJ whole genome shotgun (WGS) entry which is preliminary data.</text>
</comment>
<comment type="catalytic activity">
    <reaction evidence="11">
        <text>D-fructose(out) = D-fructose(in)</text>
        <dbReference type="Rhea" id="RHEA:60372"/>
        <dbReference type="ChEBI" id="CHEBI:37721"/>
    </reaction>
    <physiologicalReaction direction="left-to-right" evidence="11">
        <dbReference type="Rhea" id="RHEA:60373"/>
    </physiologicalReaction>
</comment>
<name>A0ABP0NY07_9DINO</name>
<dbReference type="CDD" id="cd06467">
    <property type="entry name" value="p23_NUDC_like"/>
    <property type="match status" value="1"/>
</dbReference>
<dbReference type="Gene3D" id="3.40.50.10420">
    <property type="entry name" value="NagB/RpiA/CoA transferase-like"/>
    <property type="match status" value="1"/>
</dbReference>
<dbReference type="InterPro" id="IPR037171">
    <property type="entry name" value="NagB/RpiA_transferase-like"/>
</dbReference>
<feature type="compositionally biased region" description="Low complexity" evidence="14">
    <location>
        <begin position="941"/>
        <end position="951"/>
    </location>
</feature>
<dbReference type="Pfam" id="PF04969">
    <property type="entry name" value="CS"/>
    <property type="match status" value="1"/>
</dbReference>
<evidence type="ECO:0000259" key="16">
    <source>
        <dbReference type="PROSITE" id="PS50850"/>
    </source>
</evidence>
<protein>
    <recommendedName>
        <fullName evidence="12">Hexose transporter 1</fullName>
    </recommendedName>
</protein>
<dbReference type="InterPro" id="IPR024185">
    <property type="entry name" value="FTHF_cligase-like_sf"/>
</dbReference>
<sequence>MLAQARFYCLLQCIVQDEWRRMDFTLKAFFDCALLAFQFDCSTDAEWIHVTKMQRANRKSGDLQSMANSIGVNNPARIDPSMLADSAPKGETADYSWKQSEDEVEVTFKKEGLQKGDKKYVKVAFGRKRLRVEVKDQVIIDSSLAGNTTADECTWTLSDGVLQATVSEGLRKIRGTMRADLDENEGKKIGGGSGKTEKPLEAPNCGIATQAVYTGVISSFLYGALAWADCLASAIDGGALGHKWLDVFFVAGGLFGGLAIGIKGLLLSRLFSGIGLGISAISAPVYIAEVSPPECRGWHSAKHGLYIATGLLAAELVGLPQDPPDMGLTMRNDWWWRAILGLPCLLAGFQFFVFKYDLPVDSVTFLVRQGRMDEARTMLYKTYGRPPPDLETGLGDSNAAKLELKLKDLAVVAAEAGATRPITIIQALQDPFLRCSVVVGFFLASYQQLTGINALMAYSNTLFAQAGIPANSLTLASVLMCVANVLVSVLSTKLVDSLGRRTLLLWGSATQTLAMASMVYVVHMLPAESQGLMAFLFFSLFVVSWNYGLGAITWLWLSEIYPMEIRGQALSACGVIKWISCFFIVLIARFLNLHLSCVLFGAGLSHFFFEKRTTQLLSLVAQVACGTCACRALQRRTCVRVRQRKQETEEERLRLDQEAREGMEEYMKLIQDLAAAGNIRAEKTAWKWDLRKKVWNFLEDNDLAEFPRPVHHRIPNFKGSAKAGERLAELPEFINAKVVKVNPDTPQKAVRVAALRSEKTLYVPQPRLRTGFFSRIKPGIVPPEKYEFAATAGGMKQLAEPMDLDDQTKIDVVVIGSSAVNPETGMRVGKGEGFAELEYGMMRQLGMIDENTPVITTVHDSQVITENFPPKGKNLMKHDVPVDIIVTPTQTIHVDKARQPAKPKGIYWDLLSREKLATIRVLQDLKARIESKTGIELELAQQEEALPPLAKRGPRGRSRRPSKPNKDPDIAGVGVKSKLRRP</sequence>
<dbReference type="SUPFAM" id="SSF103473">
    <property type="entry name" value="MFS general substrate transporter"/>
    <property type="match status" value="1"/>
</dbReference>
<comment type="subcellular location">
    <subcellularLocation>
        <location evidence="1">Membrane</location>
        <topology evidence="1">Multi-pass membrane protein</topology>
    </subcellularLocation>
</comment>
<dbReference type="SUPFAM" id="SSF100950">
    <property type="entry name" value="NagB/RpiA/CoA transferase-like"/>
    <property type="match status" value="1"/>
</dbReference>
<comment type="catalytic activity">
    <reaction evidence="6">
        <text>D-galactose(in) = D-galactose(out)</text>
        <dbReference type="Rhea" id="RHEA:34915"/>
        <dbReference type="ChEBI" id="CHEBI:4139"/>
    </reaction>
    <physiologicalReaction direction="right-to-left" evidence="6">
        <dbReference type="Rhea" id="RHEA:34917"/>
    </physiologicalReaction>
</comment>
<feature type="transmembrane region" description="Helical" evidence="15">
    <location>
        <begin position="469"/>
        <end position="491"/>
    </location>
</feature>
<proteinExistence type="predicted"/>
<evidence type="ECO:0000313" key="18">
    <source>
        <dbReference type="EMBL" id="CAK9068077.1"/>
    </source>
</evidence>
<evidence type="ECO:0000256" key="7">
    <source>
        <dbReference type="ARBA" id="ARBA00044648"/>
    </source>
</evidence>
<evidence type="ECO:0000256" key="1">
    <source>
        <dbReference type="ARBA" id="ARBA00004141"/>
    </source>
</evidence>
<feature type="transmembrane region" description="Helical" evidence="15">
    <location>
        <begin position="534"/>
        <end position="557"/>
    </location>
</feature>
<comment type="catalytic activity">
    <reaction evidence="9">
        <text>D-mannose(out) = D-mannose(in)</text>
        <dbReference type="Rhea" id="RHEA:78391"/>
        <dbReference type="ChEBI" id="CHEBI:4208"/>
    </reaction>
    <physiologicalReaction direction="left-to-right" evidence="9">
        <dbReference type="Rhea" id="RHEA:78392"/>
    </physiologicalReaction>
</comment>
<dbReference type="Gene3D" id="1.20.1250.20">
    <property type="entry name" value="MFS general substrate transporter like domains"/>
    <property type="match status" value="1"/>
</dbReference>
<dbReference type="InterPro" id="IPR008978">
    <property type="entry name" value="HSP20-like_chaperone"/>
</dbReference>
<evidence type="ECO:0000256" key="4">
    <source>
        <dbReference type="ARBA" id="ARBA00022989"/>
    </source>
</evidence>
<evidence type="ECO:0000259" key="17">
    <source>
        <dbReference type="PROSITE" id="PS51203"/>
    </source>
</evidence>
<dbReference type="PANTHER" id="PTHR13017">
    <property type="entry name" value="5-FORMYLTETRAHYDROFOLATE CYCLO-LIGASE-RELATED"/>
    <property type="match status" value="1"/>
</dbReference>
<evidence type="ECO:0000256" key="8">
    <source>
        <dbReference type="ARBA" id="ARBA00044656"/>
    </source>
</evidence>
<evidence type="ECO:0000256" key="9">
    <source>
        <dbReference type="ARBA" id="ARBA00044662"/>
    </source>
</evidence>
<evidence type="ECO:0000256" key="14">
    <source>
        <dbReference type="SAM" id="MobiDB-lite"/>
    </source>
</evidence>
<dbReference type="PANTHER" id="PTHR13017:SF0">
    <property type="entry name" value="METHENYLTETRAHYDROFOLATE SYNTHASE DOMAIN-CONTAINING PROTEIN"/>
    <property type="match status" value="1"/>
</dbReference>
<dbReference type="InterPro" id="IPR002698">
    <property type="entry name" value="FTHF_cligase"/>
</dbReference>
<keyword evidence="13" id="KW-0175">Coiled coil</keyword>
<dbReference type="PROSITE" id="PS50850">
    <property type="entry name" value="MFS"/>
    <property type="match status" value="1"/>
</dbReference>
<evidence type="ECO:0000256" key="6">
    <source>
        <dbReference type="ARBA" id="ARBA00044637"/>
    </source>
</evidence>
<dbReference type="SUPFAM" id="SSF49764">
    <property type="entry name" value="HSP20-like chaperones"/>
    <property type="match status" value="1"/>
</dbReference>
<evidence type="ECO:0000256" key="12">
    <source>
        <dbReference type="ARBA" id="ARBA00044780"/>
    </source>
</evidence>
<feature type="transmembrane region" description="Helical" evidence="15">
    <location>
        <begin position="432"/>
        <end position="449"/>
    </location>
</feature>
<organism evidence="18 19">
    <name type="scientific">Durusdinium trenchii</name>
    <dbReference type="NCBI Taxonomy" id="1381693"/>
    <lineage>
        <taxon>Eukaryota</taxon>
        <taxon>Sar</taxon>
        <taxon>Alveolata</taxon>
        <taxon>Dinophyceae</taxon>
        <taxon>Suessiales</taxon>
        <taxon>Symbiodiniaceae</taxon>
        <taxon>Durusdinium</taxon>
    </lineage>
</organism>
<dbReference type="Pfam" id="PF00083">
    <property type="entry name" value="Sugar_tr"/>
    <property type="match status" value="1"/>
</dbReference>
<reference evidence="18 19" key="1">
    <citation type="submission" date="2024-02" db="EMBL/GenBank/DDBJ databases">
        <authorList>
            <person name="Chen Y."/>
            <person name="Shah S."/>
            <person name="Dougan E. K."/>
            <person name="Thang M."/>
            <person name="Chan C."/>
        </authorList>
    </citation>
    <scope>NUCLEOTIDE SEQUENCE [LARGE SCALE GENOMIC DNA]</scope>
</reference>
<feature type="coiled-coil region" evidence="13">
    <location>
        <begin position="638"/>
        <end position="665"/>
    </location>
</feature>
<dbReference type="InterPro" id="IPR007052">
    <property type="entry name" value="CS_dom"/>
</dbReference>
<evidence type="ECO:0000256" key="3">
    <source>
        <dbReference type="ARBA" id="ARBA00022692"/>
    </source>
</evidence>
<feature type="transmembrane region" description="Helical" evidence="15">
    <location>
        <begin position="270"/>
        <end position="288"/>
    </location>
</feature>
<evidence type="ECO:0000256" key="2">
    <source>
        <dbReference type="ARBA" id="ARBA00011738"/>
    </source>
</evidence>
<dbReference type="InterPro" id="IPR020846">
    <property type="entry name" value="MFS_dom"/>
</dbReference>
<dbReference type="PROSITE" id="PS51203">
    <property type="entry name" value="CS"/>
    <property type="match status" value="1"/>
</dbReference>
<comment type="catalytic activity">
    <reaction evidence="7">
        <text>D-glucose(out) = D-glucose(in)</text>
        <dbReference type="Rhea" id="RHEA:60376"/>
        <dbReference type="ChEBI" id="CHEBI:4167"/>
    </reaction>
    <physiologicalReaction direction="left-to-right" evidence="7">
        <dbReference type="Rhea" id="RHEA:60377"/>
    </physiologicalReaction>
</comment>
<evidence type="ECO:0000256" key="15">
    <source>
        <dbReference type="SAM" id="Phobius"/>
    </source>
</evidence>
<feature type="transmembrane region" description="Helical" evidence="15">
    <location>
        <begin position="334"/>
        <end position="354"/>
    </location>
</feature>
<evidence type="ECO:0000256" key="10">
    <source>
        <dbReference type="ARBA" id="ARBA00044668"/>
    </source>
</evidence>
<comment type="catalytic activity">
    <reaction evidence="10">
        <text>D-glucosamine(out) = D-glucosamine(in)</text>
        <dbReference type="Rhea" id="RHEA:78423"/>
        <dbReference type="ChEBI" id="CHEBI:58723"/>
    </reaction>
    <physiologicalReaction direction="left-to-right" evidence="10">
        <dbReference type="Rhea" id="RHEA:78424"/>
    </physiologicalReaction>
</comment>
<dbReference type="InterPro" id="IPR003663">
    <property type="entry name" value="Sugar/inositol_transpt"/>
</dbReference>
<feature type="region of interest" description="Disordered" evidence="14">
    <location>
        <begin position="941"/>
        <end position="982"/>
    </location>
</feature>
<dbReference type="Pfam" id="PF01812">
    <property type="entry name" value="5-FTHF_cyc-lig"/>
    <property type="match status" value="1"/>
</dbReference>
<keyword evidence="19" id="KW-1185">Reference proteome</keyword>
<dbReference type="InterPro" id="IPR005829">
    <property type="entry name" value="Sugar_transporter_CS"/>
</dbReference>
<dbReference type="Proteomes" id="UP001642464">
    <property type="component" value="Unassembled WGS sequence"/>
</dbReference>
<dbReference type="PROSITE" id="PS00217">
    <property type="entry name" value="SUGAR_TRANSPORT_2"/>
    <property type="match status" value="1"/>
</dbReference>
<feature type="transmembrane region" description="Helical" evidence="15">
    <location>
        <begin position="569"/>
        <end position="587"/>
    </location>
</feature>
<dbReference type="PRINTS" id="PR00171">
    <property type="entry name" value="SUGRTRNSPORT"/>
</dbReference>
<dbReference type="InterPro" id="IPR005828">
    <property type="entry name" value="MFS_sugar_transport-like"/>
</dbReference>
<gene>
    <name evidence="18" type="ORF">SCF082_LOCUS34348</name>
</gene>
<dbReference type="InterPro" id="IPR036259">
    <property type="entry name" value="MFS_trans_sf"/>
</dbReference>
<keyword evidence="5 15" id="KW-0472">Membrane</keyword>
<keyword evidence="3 15" id="KW-0812">Transmembrane</keyword>
<dbReference type="Gene3D" id="2.60.40.790">
    <property type="match status" value="1"/>
</dbReference>
<accession>A0ABP0NY07</accession>
<evidence type="ECO:0000256" key="13">
    <source>
        <dbReference type="SAM" id="Coils"/>
    </source>
</evidence>
<evidence type="ECO:0000256" key="11">
    <source>
        <dbReference type="ARBA" id="ARBA00044710"/>
    </source>
</evidence>
<keyword evidence="4 15" id="KW-1133">Transmembrane helix</keyword>
<feature type="domain" description="Major facilitator superfamily (MFS) profile" evidence="16">
    <location>
        <begin position="153"/>
        <end position="636"/>
    </location>
</feature>
<feature type="transmembrane region" description="Helical" evidence="15">
    <location>
        <begin position="503"/>
        <end position="522"/>
    </location>
</feature>
<evidence type="ECO:0000256" key="5">
    <source>
        <dbReference type="ARBA" id="ARBA00023136"/>
    </source>
</evidence>
<feature type="domain" description="CS" evidence="17">
    <location>
        <begin position="90"/>
        <end position="182"/>
    </location>
</feature>
<feature type="transmembrane region" description="Helical" evidence="15">
    <location>
        <begin position="244"/>
        <end position="264"/>
    </location>
</feature>